<evidence type="ECO:0000256" key="2">
    <source>
        <dbReference type="ARBA" id="ARBA00022553"/>
    </source>
</evidence>
<organism evidence="8">
    <name type="scientific">Mesocestoides corti</name>
    <name type="common">Flatworm</name>
    <dbReference type="NCBI Taxonomy" id="53468"/>
    <lineage>
        <taxon>Eukaryota</taxon>
        <taxon>Metazoa</taxon>
        <taxon>Spiralia</taxon>
        <taxon>Lophotrochozoa</taxon>
        <taxon>Platyhelminthes</taxon>
        <taxon>Cestoda</taxon>
        <taxon>Eucestoda</taxon>
        <taxon>Cyclophyllidea</taxon>
        <taxon>Mesocestoididae</taxon>
        <taxon>Mesocestoides</taxon>
    </lineage>
</organism>
<dbReference type="Pfam" id="PF02078">
    <property type="entry name" value="Synapsin"/>
    <property type="match status" value="1"/>
</dbReference>
<feature type="compositionally biased region" description="Polar residues" evidence="5">
    <location>
        <begin position="520"/>
        <end position="529"/>
    </location>
</feature>
<evidence type="ECO:0000256" key="4">
    <source>
        <dbReference type="ARBA" id="ARBA00034103"/>
    </source>
</evidence>
<evidence type="ECO:0000256" key="5">
    <source>
        <dbReference type="SAM" id="MobiDB-lite"/>
    </source>
</evidence>
<feature type="compositionally biased region" description="Basic and acidic residues" evidence="5">
    <location>
        <begin position="594"/>
        <end position="603"/>
    </location>
</feature>
<dbReference type="InterPro" id="IPR001359">
    <property type="entry name" value="Synapsin"/>
</dbReference>
<dbReference type="GO" id="GO:0007269">
    <property type="term" value="P:neurotransmitter secretion"/>
    <property type="evidence" value="ECO:0007669"/>
    <property type="project" value="InterPro"/>
</dbReference>
<dbReference type="PRINTS" id="PR01368">
    <property type="entry name" value="SYNAPSIN"/>
</dbReference>
<feature type="compositionally biased region" description="Polar residues" evidence="5">
    <location>
        <begin position="582"/>
        <end position="593"/>
    </location>
</feature>
<dbReference type="WBParaSite" id="MCU_008661-RA">
    <property type="protein sequence ID" value="MCU_008661-RA"/>
    <property type="gene ID" value="MCU_008661"/>
</dbReference>
<dbReference type="GO" id="GO:0030672">
    <property type="term" value="C:synaptic vesicle membrane"/>
    <property type="evidence" value="ECO:0007669"/>
    <property type="project" value="TreeGrafter"/>
</dbReference>
<dbReference type="Gene3D" id="3.30.1490.20">
    <property type="entry name" value="ATP-grasp fold, A domain"/>
    <property type="match status" value="1"/>
</dbReference>
<evidence type="ECO:0000313" key="8">
    <source>
        <dbReference type="WBParaSite" id="MCU_008661-RA"/>
    </source>
</evidence>
<feature type="domain" description="Synapsin pre-ATP-grasp" evidence="6">
    <location>
        <begin position="164"/>
        <end position="263"/>
    </location>
</feature>
<dbReference type="Gene3D" id="3.30.470.20">
    <property type="entry name" value="ATP-grasp fold, B domain"/>
    <property type="match status" value="1"/>
</dbReference>
<keyword evidence="3" id="KW-0770">Synapse</keyword>
<dbReference type="SUPFAM" id="SSF52440">
    <property type="entry name" value="PreATP-grasp domain"/>
    <property type="match status" value="1"/>
</dbReference>
<reference evidence="8" key="1">
    <citation type="submission" date="2019-11" db="UniProtKB">
        <authorList>
            <consortium name="WormBaseParasite"/>
        </authorList>
    </citation>
    <scope>IDENTIFICATION</scope>
</reference>
<proteinExistence type="inferred from homology"/>
<evidence type="ECO:0000256" key="1">
    <source>
        <dbReference type="ARBA" id="ARBA00008243"/>
    </source>
</evidence>
<dbReference type="InterPro" id="IPR013815">
    <property type="entry name" value="ATP_grasp_subdomain_1"/>
</dbReference>
<feature type="compositionally biased region" description="Polar residues" evidence="5">
    <location>
        <begin position="479"/>
        <end position="497"/>
    </location>
</feature>
<name>A0A5K3FID3_MESCO</name>
<evidence type="ECO:0000259" key="7">
    <source>
        <dbReference type="Pfam" id="PF02750"/>
    </source>
</evidence>
<comment type="subcellular location">
    <subcellularLocation>
        <location evidence="4">Synapse</location>
    </subcellularLocation>
</comment>
<sequence>VGGKGEQSEVFPVLAFLLLPSFNSYFDINGCVWIPSTIMLNYLKRRFSSTELINEIKSGVGYGAPQSQQQRPTQEYKYLPEEVRKQTVEEMSTQNVADSGRTVSSRMAFPSAPSSPTKQGSVGGGGGFMNTVTGQLNKAKHLFSTETLNSIIQDAKVPGLASEPKCKVLLVIDHPFTDWAKYLHKRKIHGDWEIRVEQAQMNDISITSSPDSGCSVTVQYSKGANSSTRTFKPDFVLIRQGLGSATQHYENLITGFIFGGVPCLNSIEAVYNMRNKAWLFCNLIGIQKKLGASEFPLIPRSYQAKSQPSKPDFQMPVNVRLGGDSSRECEVRVDDPALYQSMMCLASTTQRYATTEPCIQGVCDIFIQKIGNFTKAFMRKPIRNPSLGSSSSTVLEKIPVSPTFQRWITEVAQLFGGLDMCAIKAQQDIQGDYYILDVYGSDFTLFGDGQEEDRSRIAELIVQRMMQAQTLTEGVPRTVSRSQVAPASARPSQTAMSAQVYGSPPSMPEPPADTIHGQGRNPQLQQSTFTKHDQQRQAAAPPLSTFSSSQTFREPVENEPKPSPATVDFSPITTPLRYQMPERQSQFDSPPTRTESRDKEAKDATTTIATSGRAPSMDFSSQPRSVQMKFGREETEGASAIVGSSVKRKPSDTSVGRDVQATREPFCEGNITASGQTRMRPTKEAAPQPPRQASLTGRLDTPTKSTVSTNIFEPSMNIFQPESHNQPLLAGFQSQPKERVDDPASIMKFDNLSSMDFGQLKTRAPPCNDPWSVPTTQSPAPVDSKPQTTPTLPFTSKAVPLHSEAPRQTPQLSPNPDDTDDTMKNLRKTFAGIFGDI</sequence>
<dbReference type="InterPro" id="IPR020898">
    <property type="entry name" value="Synapsin_ATP-bd_dom"/>
</dbReference>
<feature type="domain" description="Synapsin ATP-binding" evidence="7">
    <location>
        <begin position="265"/>
        <end position="467"/>
    </location>
</feature>
<dbReference type="PANTHER" id="PTHR10841:SF17">
    <property type="entry name" value="SYNAPSIN"/>
    <property type="match status" value="1"/>
</dbReference>
<feature type="region of interest" description="Disordered" evidence="5">
    <location>
        <begin position="91"/>
        <end position="125"/>
    </location>
</feature>
<dbReference type="PANTHER" id="PTHR10841">
    <property type="entry name" value="SYNAPSIN"/>
    <property type="match status" value="1"/>
</dbReference>
<accession>A0A5K3FID3</accession>
<dbReference type="Gene3D" id="3.40.50.20">
    <property type="match status" value="1"/>
</dbReference>
<evidence type="ECO:0000259" key="6">
    <source>
        <dbReference type="Pfam" id="PF02078"/>
    </source>
</evidence>
<dbReference type="GO" id="GO:0005524">
    <property type="term" value="F:ATP binding"/>
    <property type="evidence" value="ECO:0007669"/>
    <property type="project" value="InterPro"/>
</dbReference>
<protein>
    <submittedName>
        <fullName evidence="8">Synapsin</fullName>
    </submittedName>
</protein>
<dbReference type="InterPro" id="IPR020897">
    <property type="entry name" value="Synapsin_pre-ATP-grasp_dom"/>
</dbReference>
<keyword evidence="2" id="KW-0597">Phosphoprotein</keyword>
<dbReference type="Pfam" id="PF02750">
    <property type="entry name" value="Synapsin_C"/>
    <property type="match status" value="1"/>
</dbReference>
<feature type="region of interest" description="Disordered" evidence="5">
    <location>
        <begin position="758"/>
        <end position="823"/>
    </location>
</feature>
<feature type="region of interest" description="Disordered" evidence="5">
    <location>
        <begin position="472"/>
        <end position="707"/>
    </location>
</feature>
<dbReference type="InterPro" id="IPR016185">
    <property type="entry name" value="PreATP-grasp_dom_sf"/>
</dbReference>
<feature type="compositionally biased region" description="Polar residues" evidence="5">
    <location>
        <begin position="806"/>
        <end position="816"/>
    </location>
</feature>
<feature type="compositionally biased region" description="Polar residues" evidence="5">
    <location>
        <begin position="91"/>
        <end position="105"/>
    </location>
</feature>
<dbReference type="AlphaFoldDB" id="A0A5K3FID3"/>
<feature type="compositionally biased region" description="Polar residues" evidence="5">
    <location>
        <begin position="773"/>
        <end position="794"/>
    </location>
</feature>
<evidence type="ECO:0000256" key="3">
    <source>
        <dbReference type="ARBA" id="ARBA00023018"/>
    </source>
</evidence>
<dbReference type="SUPFAM" id="SSF56059">
    <property type="entry name" value="Glutathione synthetase ATP-binding domain-like"/>
    <property type="match status" value="1"/>
</dbReference>
<comment type="similarity">
    <text evidence="1">Belongs to the synapsin family.</text>
</comment>